<accession>A0A2R8AD25</accession>
<proteinExistence type="predicted"/>
<keyword evidence="2" id="KW-1185">Reference proteome</keyword>
<gene>
    <name evidence="1" type="ORF">POI8812_02264</name>
</gene>
<evidence type="ECO:0000313" key="2">
    <source>
        <dbReference type="Proteomes" id="UP000244932"/>
    </source>
</evidence>
<sequence>MGRLPVSRANKPVCAGPIVKRNAPVERFPKSRGTVPRSRRQGPRTLQWGVRRIHAQTSLLVHGLGDAPVSGNAPQGTASPKTPAQQALLRRAVPPGQTGGVPAAKRGAIAPPLGTAVLHRMAYLGFGLDEWHSAAPDRVRGMVRPMCLRLATAFKRNRAIQHFPAVQHAPNVTS</sequence>
<organism evidence="1 2">
    <name type="scientific">Pontivivens insulae</name>
    <dbReference type="NCBI Taxonomy" id="1639689"/>
    <lineage>
        <taxon>Bacteria</taxon>
        <taxon>Pseudomonadati</taxon>
        <taxon>Pseudomonadota</taxon>
        <taxon>Alphaproteobacteria</taxon>
        <taxon>Rhodobacterales</taxon>
        <taxon>Paracoccaceae</taxon>
        <taxon>Pontivivens</taxon>
    </lineage>
</organism>
<reference evidence="1 2" key="1">
    <citation type="submission" date="2018-03" db="EMBL/GenBank/DDBJ databases">
        <authorList>
            <person name="Keele B.F."/>
        </authorList>
    </citation>
    <scope>NUCLEOTIDE SEQUENCE [LARGE SCALE GENOMIC DNA]</scope>
    <source>
        <strain evidence="1 2">CeCT 8812</strain>
    </source>
</reference>
<protein>
    <submittedName>
        <fullName evidence="1">Uncharacterized protein</fullName>
    </submittedName>
</protein>
<evidence type="ECO:0000313" key="1">
    <source>
        <dbReference type="EMBL" id="SPF29938.1"/>
    </source>
</evidence>
<dbReference type="AlphaFoldDB" id="A0A2R8AD25"/>
<dbReference type="Proteomes" id="UP000244932">
    <property type="component" value="Unassembled WGS sequence"/>
</dbReference>
<dbReference type="EMBL" id="OMKW01000003">
    <property type="protein sequence ID" value="SPF29938.1"/>
    <property type="molecule type" value="Genomic_DNA"/>
</dbReference>
<name>A0A2R8AD25_9RHOB</name>